<dbReference type="InterPro" id="IPR035516">
    <property type="entry name" value="Gyrase/topoIV_suA_C"/>
</dbReference>
<protein>
    <recommendedName>
        <fullName evidence="2">DNA topoisomerase (ATP-hydrolyzing)</fullName>
        <ecNumber evidence="2">5.6.2.2</ecNumber>
    </recommendedName>
</protein>
<dbReference type="Gene3D" id="3.90.199.10">
    <property type="entry name" value="Topoisomerase II, domain 5"/>
    <property type="match status" value="1"/>
</dbReference>
<dbReference type="EMBL" id="CP033021">
    <property type="protein sequence ID" value="AYN65664.1"/>
    <property type="molecule type" value="Genomic_DNA"/>
</dbReference>
<organism evidence="8 9">
    <name type="scientific">Metamycoplasma hominis</name>
    <name type="common">Mycoplasma hominis</name>
    <dbReference type="NCBI Taxonomy" id="2098"/>
    <lineage>
        <taxon>Bacteria</taxon>
        <taxon>Bacillati</taxon>
        <taxon>Mycoplasmatota</taxon>
        <taxon>Mycoplasmoidales</taxon>
        <taxon>Metamycoplasmataceae</taxon>
        <taxon>Metamycoplasma</taxon>
    </lineage>
</organism>
<dbReference type="InterPro" id="IPR002205">
    <property type="entry name" value="Topo_IIA_dom_A"/>
</dbReference>
<evidence type="ECO:0000256" key="3">
    <source>
        <dbReference type="ARBA" id="ARBA00023029"/>
    </source>
</evidence>
<feature type="domain" description="Topo IIA-type catalytic" evidence="7">
    <location>
        <begin position="42"/>
        <end position="512"/>
    </location>
</feature>
<dbReference type="Pfam" id="PF03989">
    <property type="entry name" value="DNA_gyraseA_C"/>
    <property type="match status" value="2"/>
</dbReference>
<sequence length="933" mass="107406">MKKDRKEEIQEVTENIIEKNMADIMSDRFGRYSKYIIQQRAIPDARDGLKPVQRRILYSMWNLHLKNSEPFKKSARIVGDVIGRYHPHGDSSIYEALVRMAQDWKSNFPLIEMHGNKGSIDDDPAAAMRYTESRLEKISELMLKDLDRKVVKMAPNFDDSEYEPIVLPALFPNLLVNGAKGIAAGFATEIPPHNLGEVIDATIALIKNPTISIEELSEIVKGPDFPTGAIINGINEIKKALSSGQGRITISSKYHYVYDKKDESKIIGIEIIEIPFGVVKSKLVADIDAIAIDKKISGIKEVLDQTDRNGISIFIQLEDGANADAIIAYLMNKTELSISYSYNMVAIDNNRPVILNLYSALIAYLSHLKEVNINGINYDLKKFKLRLEIVEGFIKVAEISDEVIHLIKESDNSKKGVILALMNKFKFSELQATAIAELRLYKLSRMDQIEFQEEKKNLEIQIENCNKLLNDKWEFNQYLIKQLLEIKNQYSKPRLTEISDQKIDKEIDHKLLTKNEDFYLYITKDGYYKKISLKVYTSNELNTFKLKEEDNVFYFDKVNSLSKILFFTNLGNYFIIDCHLFKDCNWKDLGQHISSIVALESSEKIIRVIEITSFNSYANFILMSKLGYAKKVNLRDFENKSSLKTKTCMSFKDDNDELIDAQISNDEKMLFILLNNGMYHLVSENELKVGISLKARGIRLLLNLYKHPQLQVSGFITVSKYNNIIYLTQGGYIKCWDTSKLELTTRNTPKMLFTPLKNNILGLQSLAVTLSNLKMLYTDNNGNLAEYDWKFILKDKTKESKLLKLDYSFTNPGYFITPIKINELIEADEIEQEKIRQEYQGYIDKNIELTAEHALIKKSYNEDIQHLNNEEQEELFQISTEDIELPNVSNNVNDNQKDKKNIATKESVSQKIQEIEKIDLETIMQKIKQIKKK</sequence>
<evidence type="ECO:0000256" key="6">
    <source>
        <dbReference type="PROSITE-ProRule" id="PRU01384"/>
    </source>
</evidence>
<dbReference type="Proteomes" id="UP000029712">
    <property type="component" value="Chromosome"/>
</dbReference>
<dbReference type="AlphaFoldDB" id="A0A454CAE7"/>
<dbReference type="InterPro" id="IPR013760">
    <property type="entry name" value="Topo_IIA-like_dom_sf"/>
</dbReference>
<dbReference type="GO" id="GO:0034335">
    <property type="term" value="F:DNA negative supercoiling activity"/>
    <property type="evidence" value="ECO:0007669"/>
    <property type="project" value="UniProtKB-ARBA"/>
</dbReference>
<proteinExistence type="predicted"/>
<dbReference type="Gene3D" id="2.120.10.90">
    <property type="entry name" value="DNA gyrase/topoisomerase IV, subunit A, C-terminal"/>
    <property type="match status" value="1"/>
</dbReference>
<dbReference type="Gene3D" id="3.30.1360.40">
    <property type="match status" value="1"/>
</dbReference>
<feature type="active site" description="O-(5'-phospho-DNA)-tyrosine intermediate" evidence="6">
    <location>
        <position position="130"/>
    </location>
</feature>
<evidence type="ECO:0000259" key="7">
    <source>
        <dbReference type="PROSITE" id="PS52040"/>
    </source>
</evidence>
<dbReference type="PANTHER" id="PTHR43493">
    <property type="entry name" value="DNA GYRASE/TOPOISOMERASE SUBUNIT A"/>
    <property type="match status" value="1"/>
</dbReference>
<accession>A0A454CAE7</accession>
<evidence type="ECO:0000256" key="2">
    <source>
        <dbReference type="ARBA" id="ARBA00012895"/>
    </source>
</evidence>
<dbReference type="SUPFAM" id="SSF101904">
    <property type="entry name" value="GyrA/ParC C-terminal domain-like"/>
    <property type="match status" value="1"/>
</dbReference>
<dbReference type="OrthoDB" id="9806486at2"/>
<evidence type="ECO:0000256" key="1">
    <source>
        <dbReference type="ARBA" id="ARBA00000185"/>
    </source>
</evidence>
<dbReference type="InterPro" id="IPR013758">
    <property type="entry name" value="Topo_IIA_A/C_ab"/>
</dbReference>
<reference evidence="8 9" key="1">
    <citation type="submission" date="2014-08" db="EMBL/GenBank/DDBJ databases">
        <authorList>
            <person name="Kuleshov K."/>
            <person name="Dedkov V."/>
            <person name="Markelov M."/>
            <person name="Pimkina E."/>
        </authorList>
    </citation>
    <scope>NUCLEOTIDE SEQUENCE [LARGE SCALE GENOMIC DNA]</scope>
    <source>
        <strain evidence="9">TOA</strain>
    </source>
</reference>
<comment type="catalytic activity">
    <reaction evidence="1 6">
        <text>ATP-dependent breakage, passage and rejoining of double-stranded DNA.</text>
        <dbReference type="EC" id="5.6.2.2"/>
    </reaction>
</comment>
<dbReference type="CDD" id="cd00187">
    <property type="entry name" value="TOP4c"/>
    <property type="match status" value="1"/>
</dbReference>
<dbReference type="InterPro" id="IPR006691">
    <property type="entry name" value="GyrA/parC_rep"/>
</dbReference>
<dbReference type="GO" id="GO:0005524">
    <property type="term" value="F:ATP binding"/>
    <property type="evidence" value="ECO:0007669"/>
    <property type="project" value="InterPro"/>
</dbReference>
<dbReference type="PANTHER" id="PTHR43493:SF9">
    <property type="entry name" value="DNA TOPOISOMERASE 4 SUBUNIT A"/>
    <property type="match status" value="1"/>
</dbReference>
<gene>
    <name evidence="8" type="ORF">KN71_003145</name>
</gene>
<name>A0A454CAE7_METHO</name>
<dbReference type="NCBIfam" id="NF004044">
    <property type="entry name" value="PRK05561.1"/>
    <property type="match status" value="1"/>
</dbReference>
<dbReference type="SUPFAM" id="SSF56719">
    <property type="entry name" value="Type II DNA topoisomerase"/>
    <property type="match status" value="1"/>
</dbReference>
<dbReference type="Gene3D" id="1.10.268.10">
    <property type="entry name" value="Topoisomerase, domain 3"/>
    <property type="match status" value="1"/>
</dbReference>
<evidence type="ECO:0000256" key="4">
    <source>
        <dbReference type="ARBA" id="ARBA00023125"/>
    </source>
</evidence>
<dbReference type="RefSeq" id="WP_036438593.1">
    <property type="nucleotide sequence ID" value="NZ_CP033021.1"/>
</dbReference>
<dbReference type="EC" id="5.6.2.2" evidence="2"/>
<dbReference type="GO" id="GO:0003677">
    <property type="term" value="F:DNA binding"/>
    <property type="evidence" value="ECO:0007669"/>
    <property type="project" value="UniProtKB-UniRule"/>
</dbReference>
<dbReference type="GO" id="GO:0005737">
    <property type="term" value="C:cytoplasm"/>
    <property type="evidence" value="ECO:0007669"/>
    <property type="project" value="TreeGrafter"/>
</dbReference>
<dbReference type="InterPro" id="IPR050220">
    <property type="entry name" value="Type_II_DNA_Topoisomerases"/>
</dbReference>
<dbReference type="SMART" id="SM00434">
    <property type="entry name" value="TOP4c"/>
    <property type="match status" value="1"/>
</dbReference>
<dbReference type="Pfam" id="PF00521">
    <property type="entry name" value="DNA_topoisoIV"/>
    <property type="match status" value="1"/>
</dbReference>
<dbReference type="GO" id="GO:0009330">
    <property type="term" value="C:DNA topoisomerase type II (double strand cut, ATP-hydrolyzing) complex"/>
    <property type="evidence" value="ECO:0007669"/>
    <property type="project" value="TreeGrafter"/>
</dbReference>
<reference evidence="8 9" key="2">
    <citation type="submission" date="2018-10" db="EMBL/GenBank/DDBJ databases">
        <title>Detection and isolation of Mycoplasma hominis as a predominant microorganism from pelvic cavity of patient with salpingitis and tubo-ovarian abscess.</title>
        <authorList>
            <person name="Guschin A.E."/>
            <person name="Khayrullina G.A."/>
            <person name="Rakovskaya I.V."/>
            <person name="Shelenkov A.A."/>
            <person name="Shagin D.A."/>
        </authorList>
    </citation>
    <scope>NUCLEOTIDE SEQUENCE [LARGE SCALE GENOMIC DNA]</scope>
    <source>
        <strain evidence="9">TOA</strain>
    </source>
</reference>
<evidence type="ECO:0000256" key="5">
    <source>
        <dbReference type="ARBA" id="ARBA00023235"/>
    </source>
</evidence>
<keyword evidence="5 6" id="KW-0413">Isomerase</keyword>
<evidence type="ECO:0000313" key="9">
    <source>
        <dbReference type="Proteomes" id="UP000029712"/>
    </source>
</evidence>
<evidence type="ECO:0000313" key="8">
    <source>
        <dbReference type="EMBL" id="AYN65664.1"/>
    </source>
</evidence>
<keyword evidence="3 6" id="KW-0799">Topoisomerase</keyword>
<dbReference type="GO" id="GO:0006265">
    <property type="term" value="P:DNA topological change"/>
    <property type="evidence" value="ECO:0007669"/>
    <property type="project" value="UniProtKB-UniRule"/>
</dbReference>
<dbReference type="PROSITE" id="PS52040">
    <property type="entry name" value="TOPO_IIA"/>
    <property type="match status" value="1"/>
</dbReference>
<keyword evidence="4 6" id="KW-0238">DNA-binding</keyword>
<dbReference type="InterPro" id="IPR013757">
    <property type="entry name" value="Topo_IIA_A_a_sf"/>
</dbReference>